<dbReference type="EMBL" id="FRAE01000054">
    <property type="protein sequence ID" value="SHK29845.1"/>
    <property type="molecule type" value="Genomic_DNA"/>
</dbReference>
<keyword evidence="2" id="KW-0694">RNA-binding</keyword>
<dbReference type="CDD" id="cd21140">
    <property type="entry name" value="Cas6_I-like"/>
    <property type="match status" value="1"/>
</dbReference>
<dbReference type="InterPro" id="IPR049435">
    <property type="entry name" value="Cas_Cas6_C"/>
</dbReference>
<dbReference type="GO" id="GO:0016788">
    <property type="term" value="F:hydrolase activity, acting on ester bonds"/>
    <property type="evidence" value="ECO:0007669"/>
    <property type="project" value="InterPro"/>
</dbReference>
<dbReference type="InterPro" id="IPR010156">
    <property type="entry name" value="CRISPR-assoc_prot_Cas6"/>
</dbReference>
<dbReference type="PANTHER" id="PTHR36984">
    <property type="entry name" value="CRISPR-ASSOCIATED ENDORIBONUCLEASE CAS6 1"/>
    <property type="match status" value="1"/>
</dbReference>
<dbReference type="OrthoDB" id="86642at2"/>
<accession>A0A1M6RBH6</accession>
<evidence type="ECO:0000259" key="4">
    <source>
        <dbReference type="Pfam" id="PF01881"/>
    </source>
</evidence>
<evidence type="ECO:0000313" key="6">
    <source>
        <dbReference type="Proteomes" id="UP000242497"/>
    </source>
</evidence>
<keyword evidence="3" id="KW-0051">Antiviral defense</keyword>
<dbReference type="Gene3D" id="3.30.70.1900">
    <property type="match status" value="1"/>
</dbReference>
<dbReference type="STRING" id="1123349.SAMN02744037_02069"/>
<comment type="similarity">
    <text evidence="1">Belongs to the CRISPR-associated protein Cas6/Cse3/CasE family.</text>
</comment>
<reference evidence="6" key="1">
    <citation type="submission" date="2016-11" db="EMBL/GenBank/DDBJ databases">
        <authorList>
            <person name="Varghese N."/>
            <person name="Submissions S."/>
        </authorList>
    </citation>
    <scope>NUCLEOTIDE SEQUENCE [LARGE SCALE GENOMIC DNA]</scope>
    <source>
        <strain evidence="6">DSM 15518</strain>
    </source>
</reference>
<dbReference type="RefSeq" id="WP_072889702.1">
    <property type="nucleotide sequence ID" value="NZ_FRAE01000054.1"/>
</dbReference>
<evidence type="ECO:0000313" key="5">
    <source>
        <dbReference type="EMBL" id="SHK29845.1"/>
    </source>
</evidence>
<dbReference type="AlphaFoldDB" id="A0A1M6RBH6"/>
<gene>
    <name evidence="5" type="ORF">SAMN02744037_02069</name>
</gene>
<proteinExistence type="inferred from homology"/>
<dbReference type="GO" id="GO:0003723">
    <property type="term" value="F:RNA binding"/>
    <property type="evidence" value="ECO:0007669"/>
    <property type="project" value="UniProtKB-KW"/>
</dbReference>
<sequence>MIYYELIISCLLKKDVYYTDANEFISKKINKSMLLDDYLKEEHKKRKYKMYCFNSFFPIEKDKNYKAQKMYIFKLRSLDKQFINKIRTCMKKLKDDEIEILSIEKRNLKMKDFKEFSTVTPVIVTVDNKPWKKEDGDIELFINRLQVNLVKKYKEVYKEDIELEEYFIEKFSIGKKPLAYSYKGKKMLGYKINFKINEDEISKKLAYIALGAGLGEKNSSLGAGFCCIKG</sequence>
<dbReference type="Proteomes" id="UP000242497">
    <property type="component" value="Unassembled WGS sequence"/>
</dbReference>
<protein>
    <submittedName>
        <fullName evidence="5">CRISPR-associated endoribonuclease Cas6</fullName>
    </submittedName>
</protein>
<dbReference type="Pfam" id="PF01881">
    <property type="entry name" value="Cas_Cas6_C"/>
    <property type="match status" value="1"/>
</dbReference>
<evidence type="ECO:0000256" key="1">
    <source>
        <dbReference type="ARBA" id="ARBA00005937"/>
    </source>
</evidence>
<feature type="domain" description="CRISPR associated protein Cas6 C-terminal" evidence="4">
    <location>
        <begin position="113"/>
        <end position="226"/>
    </location>
</feature>
<name>A0A1M6RBH6_9FIRM</name>
<organism evidence="5 6">
    <name type="scientific">Tepidibacter formicigenes DSM 15518</name>
    <dbReference type="NCBI Taxonomy" id="1123349"/>
    <lineage>
        <taxon>Bacteria</taxon>
        <taxon>Bacillati</taxon>
        <taxon>Bacillota</taxon>
        <taxon>Clostridia</taxon>
        <taxon>Peptostreptococcales</taxon>
        <taxon>Peptostreptococcaceae</taxon>
        <taxon>Tepidibacter</taxon>
    </lineage>
</organism>
<evidence type="ECO:0000256" key="2">
    <source>
        <dbReference type="ARBA" id="ARBA00022884"/>
    </source>
</evidence>
<dbReference type="GO" id="GO:0051607">
    <property type="term" value="P:defense response to virus"/>
    <property type="evidence" value="ECO:0007669"/>
    <property type="project" value="UniProtKB-KW"/>
</dbReference>
<evidence type="ECO:0000256" key="3">
    <source>
        <dbReference type="ARBA" id="ARBA00023118"/>
    </source>
</evidence>
<dbReference type="PANTHER" id="PTHR36984:SF1">
    <property type="entry name" value="CRISPR-ASSOCIATED ENDORIBONUCLEASE CAS6 1"/>
    <property type="match status" value="1"/>
</dbReference>
<keyword evidence="6" id="KW-1185">Reference proteome</keyword>
<dbReference type="NCBIfam" id="TIGR01877">
    <property type="entry name" value="cas_cas6"/>
    <property type="match status" value="1"/>
</dbReference>